<keyword evidence="1" id="KW-0732">Signal</keyword>
<dbReference type="PROSITE" id="PS50231">
    <property type="entry name" value="RICIN_B_LECTIN"/>
    <property type="match status" value="1"/>
</dbReference>
<comment type="caution">
    <text evidence="3">The sequence shown here is derived from an EMBL/GenBank/DDBJ whole genome shotgun (WGS) entry which is preliminary data.</text>
</comment>
<evidence type="ECO:0000313" key="3">
    <source>
        <dbReference type="EMBL" id="GLI21477.1"/>
    </source>
</evidence>
<dbReference type="Gene3D" id="2.80.10.50">
    <property type="match status" value="1"/>
</dbReference>
<dbReference type="CDD" id="cd00161">
    <property type="entry name" value="beta-trefoil_Ricin-like"/>
    <property type="match status" value="1"/>
</dbReference>
<dbReference type="InterPro" id="IPR000772">
    <property type="entry name" value="Ricin_B_lectin"/>
</dbReference>
<name>A0A9W6CKP6_XANFL</name>
<reference evidence="3" key="1">
    <citation type="submission" date="2022-12" db="EMBL/GenBank/DDBJ databases">
        <title>Reference genome sequencing for broad-spectrum identification of bacterial and archaeal isolates by mass spectrometry.</title>
        <authorList>
            <person name="Sekiguchi Y."/>
            <person name="Tourlousse D.M."/>
        </authorList>
    </citation>
    <scope>NUCLEOTIDE SEQUENCE</scope>
    <source>
        <strain evidence="3">301</strain>
    </source>
</reference>
<evidence type="ECO:0000256" key="1">
    <source>
        <dbReference type="SAM" id="SignalP"/>
    </source>
</evidence>
<dbReference type="Pfam" id="PF00652">
    <property type="entry name" value="Ricin_B_lectin"/>
    <property type="match status" value="1"/>
</dbReference>
<dbReference type="SMART" id="SM00458">
    <property type="entry name" value="RICIN"/>
    <property type="match status" value="1"/>
</dbReference>
<feature type="signal peptide" evidence="1">
    <location>
        <begin position="1"/>
        <end position="29"/>
    </location>
</feature>
<dbReference type="Proteomes" id="UP001144397">
    <property type="component" value="Unassembled WGS sequence"/>
</dbReference>
<gene>
    <name evidence="3" type="ORF">XFLAVUS301_11510</name>
</gene>
<proteinExistence type="predicted"/>
<evidence type="ECO:0000313" key="4">
    <source>
        <dbReference type="Proteomes" id="UP001144397"/>
    </source>
</evidence>
<dbReference type="SUPFAM" id="SSF50370">
    <property type="entry name" value="Ricin B-like lectins"/>
    <property type="match status" value="1"/>
</dbReference>
<dbReference type="InterPro" id="IPR035992">
    <property type="entry name" value="Ricin_B-like_lectins"/>
</dbReference>
<accession>A0A9W6CKP6</accession>
<sequence length="180" mass="18894">MGDFMKIGNWVFAAALSTAGLFCAGEASAQGKFIVNQLSGKCIDVSGAPGTKNGAPLILYTCEFSGLNPNGTPTDQMWEVLPQGFIRNALSGKCIDVPGAPGIKAGTALILYDCELSGRNPNGSTTDQQWQFTKEGLIRHRLSGLCLDVRGAPATANGAPLQLATCEVAGGPSDQYWRLK</sequence>
<feature type="chain" id="PRO_5040859064" description="Ricin B lectin domain-containing protein" evidence="1">
    <location>
        <begin position="30"/>
        <end position="180"/>
    </location>
</feature>
<dbReference type="AlphaFoldDB" id="A0A9W6CKP6"/>
<protein>
    <recommendedName>
        <fullName evidence="2">Ricin B lectin domain-containing protein</fullName>
    </recommendedName>
</protein>
<evidence type="ECO:0000259" key="2">
    <source>
        <dbReference type="SMART" id="SM00458"/>
    </source>
</evidence>
<feature type="domain" description="Ricin B lectin" evidence="2">
    <location>
        <begin position="32"/>
        <end position="180"/>
    </location>
</feature>
<dbReference type="EMBL" id="BSDO01000001">
    <property type="protein sequence ID" value="GLI21477.1"/>
    <property type="molecule type" value="Genomic_DNA"/>
</dbReference>
<organism evidence="3 4">
    <name type="scientific">Xanthobacter flavus</name>
    <dbReference type="NCBI Taxonomy" id="281"/>
    <lineage>
        <taxon>Bacteria</taxon>
        <taxon>Pseudomonadati</taxon>
        <taxon>Pseudomonadota</taxon>
        <taxon>Alphaproteobacteria</taxon>
        <taxon>Hyphomicrobiales</taxon>
        <taxon>Xanthobacteraceae</taxon>
        <taxon>Xanthobacter</taxon>
    </lineage>
</organism>